<gene>
    <name evidence="3" type="ORF">TEA_011149</name>
</gene>
<name>A0A4V3WPP7_CAMSN</name>
<accession>A0A4V3WPP7</accession>
<dbReference type="AlphaFoldDB" id="A0A4V3WPP7"/>
<feature type="transmembrane region" description="Helical" evidence="2">
    <location>
        <begin position="176"/>
        <end position="194"/>
    </location>
</feature>
<evidence type="ECO:0000256" key="2">
    <source>
        <dbReference type="SAM" id="Phobius"/>
    </source>
</evidence>
<proteinExistence type="predicted"/>
<evidence type="ECO:0000313" key="4">
    <source>
        <dbReference type="Proteomes" id="UP000306102"/>
    </source>
</evidence>
<evidence type="ECO:0000256" key="1">
    <source>
        <dbReference type="SAM" id="MobiDB-lite"/>
    </source>
</evidence>
<protein>
    <recommendedName>
        <fullName evidence="5">Ion channel POLLUX-like 2</fullName>
    </recommendedName>
</protein>
<dbReference type="EMBL" id="SDRB02003664">
    <property type="protein sequence ID" value="THG17177.1"/>
    <property type="molecule type" value="Genomic_DNA"/>
</dbReference>
<dbReference type="GO" id="GO:0006811">
    <property type="term" value="P:monoatomic ion transport"/>
    <property type="evidence" value="ECO:0007669"/>
    <property type="project" value="InterPro"/>
</dbReference>
<keyword evidence="4" id="KW-1185">Reference proteome</keyword>
<feature type="transmembrane region" description="Helical" evidence="2">
    <location>
        <begin position="114"/>
        <end position="140"/>
    </location>
</feature>
<evidence type="ECO:0000313" key="3">
    <source>
        <dbReference type="EMBL" id="THG17177.1"/>
    </source>
</evidence>
<keyword evidence="2" id="KW-1133">Transmembrane helix</keyword>
<comment type="caution">
    <text evidence="3">The sequence shown here is derived from an EMBL/GenBank/DDBJ whole genome shotgun (WGS) entry which is preliminary data.</text>
</comment>
<feature type="transmembrane region" description="Helical" evidence="2">
    <location>
        <begin position="73"/>
        <end position="94"/>
    </location>
</feature>
<feature type="region of interest" description="Disordered" evidence="1">
    <location>
        <begin position="1"/>
        <end position="33"/>
    </location>
</feature>
<evidence type="ECO:0008006" key="5">
    <source>
        <dbReference type="Google" id="ProtNLM"/>
    </source>
</evidence>
<dbReference type="Proteomes" id="UP000306102">
    <property type="component" value="Unassembled WGS sequence"/>
</dbReference>
<dbReference type="SUPFAM" id="SSF81324">
    <property type="entry name" value="Voltage-gated potassium channels"/>
    <property type="match status" value="1"/>
</dbReference>
<dbReference type="InterPro" id="IPR044849">
    <property type="entry name" value="CASTOR/POLLUX/SYM8-like"/>
</dbReference>
<organism evidence="3 4">
    <name type="scientific">Camellia sinensis var. sinensis</name>
    <name type="common">China tea</name>
    <dbReference type="NCBI Taxonomy" id="542762"/>
    <lineage>
        <taxon>Eukaryota</taxon>
        <taxon>Viridiplantae</taxon>
        <taxon>Streptophyta</taxon>
        <taxon>Embryophyta</taxon>
        <taxon>Tracheophyta</taxon>
        <taxon>Spermatophyta</taxon>
        <taxon>Magnoliopsida</taxon>
        <taxon>eudicotyledons</taxon>
        <taxon>Gunneridae</taxon>
        <taxon>Pentapetalae</taxon>
        <taxon>asterids</taxon>
        <taxon>Ericales</taxon>
        <taxon>Theaceae</taxon>
        <taxon>Camellia</taxon>
    </lineage>
</organism>
<feature type="compositionally biased region" description="Gly residues" evidence="1">
    <location>
        <begin position="22"/>
        <end position="33"/>
    </location>
</feature>
<dbReference type="PANTHER" id="PTHR31563">
    <property type="entry name" value="ION CHANNEL POLLUX-RELATED"/>
    <property type="match status" value="1"/>
</dbReference>
<keyword evidence="2" id="KW-0812">Transmembrane</keyword>
<keyword evidence="2" id="KW-0472">Membrane</keyword>
<sequence>MTVRNESGVEGLGKSRQRESTAGGGSPKGGGDLRGGGSLGMKGLHVKLLIASASSYLLSRMMQVNFMNRLIKVAQNILFSVAVTSLPFACMSSSPDKPTPLRLDVSLPSLQDMGWSFARFFIVLLAACFSFVLIGGFLFFKFRNNTQPLEDCLWEAWACLCSSSTHLKQRTRVERVLGFVLAIWGILFYSRLLSTMTEQFRNNMQRLRDGAQMQVLETDHIIICGVNSHLAFILKQLNKYHEFAVRLGTATARKQRILLLSDLPRKQMDKVADNIAKDLNHIDILTKSCSLSLTKSFERAAANKARAIIILPTKGDRLSFCPWTSSKLAQNKIEAAFIFIQYWLYWTYTFILRKWQSTLGCQLENL</sequence>
<dbReference type="Gene3D" id="3.40.50.720">
    <property type="entry name" value="NAD(P)-binding Rossmann-like Domain"/>
    <property type="match status" value="1"/>
</dbReference>
<dbReference type="STRING" id="542762.A0A4V3WPP7"/>
<dbReference type="PANTHER" id="PTHR31563:SF13">
    <property type="entry name" value="ION CHANNEL POLLUX-LIKE 1-RELATED"/>
    <property type="match status" value="1"/>
</dbReference>
<reference evidence="3 4" key="1">
    <citation type="journal article" date="2018" name="Proc. Natl. Acad. Sci. U.S.A.">
        <title>Draft genome sequence of Camellia sinensis var. sinensis provides insights into the evolution of the tea genome and tea quality.</title>
        <authorList>
            <person name="Wei C."/>
            <person name="Yang H."/>
            <person name="Wang S."/>
            <person name="Zhao J."/>
            <person name="Liu C."/>
            <person name="Gao L."/>
            <person name="Xia E."/>
            <person name="Lu Y."/>
            <person name="Tai Y."/>
            <person name="She G."/>
            <person name="Sun J."/>
            <person name="Cao H."/>
            <person name="Tong W."/>
            <person name="Gao Q."/>
            <person name="Li Y."/>
            <person name="Deng W."/>
            <person name="Jiang X."/>
            <person name="Wang W."/>
            <person name="Chen Q."/>
            <person name="Zhang S."/>
            <person name="Li H."/>
            <person name="Wu J."/>
            <person name="Wang P."/>
            <person name="Li P."/>
            <person name="Shi C."/>
            <person name="Zheng F."/>
            <person name="Jian J."/>
            <person name="Huang B."/>
            <person name="Shan D."/>
            <person name="Shi M."/>
            <person name="Fang C."/>
            <person name="Yue Y."/>
            <person name="Li F."/>
            <person name="Li D."/>
            <person name="Wei S."/>
            <person name="Han B."/>
            <person name="Jiang C."/>
            <person name="Yin Y."/>
            <person name="Xia T."/>
            <person name="Zhang Z."/>
            <person name="Bennetzen J.L."/>
            <person name="Zhao S."/>
            <person name="Wan X."/>
        </authorList>
    </citation>
    <scope>NUCLEOTIDE SEQUENCE [LARGE SCALE GENOMIC DNA]</scope>
    <source>
        <strain evidence="4">cv. Shuchazao</strain>
        <tissue evidence="3">Leaf</tissue>
    </source>
</reference>